<protein>
    <submittedName>
        <fullName evidence="1">Uncharacterized protein</fullName>
    </submittedName>
</protein>
<keyword evidence="2" id="KW-1185">Reference proteome</keyword>
<dbReference type="PATRIC" id="fig|1317124.6.peg.2032"/>
<comment type="caution">
    <text evidence="1">The sequence shown here is derived from an EMBL/GenBank/DDBJ whole genome shotgun (WGS) entry which is preliminary data.</text>
</comment>
<dbReference type="RefSeq" id="WP_038145996.1">
    <property type="nucleotide sequence ID" value="NZ_AQRC01000007.1"/>
</dbReference>
<reference evidence="1 2" key="2">
    <citation type="journal article" date="2015" name="Antonie Van Leeuwenhoek">
        <title>Thioclava indica sp. nov., isolated from surface seawater of the Indian Ocean.</title>
        <authorList>
            <person name="Liu Y."/>
            <person name="Lai Q."/>
            <person name="Du J."/>
            <person name="Xu H."/>
            <person name="Jiang L."/>
            <person name="Shao Z."/>
        </authorList>
    </citation>
    <scope>NUCLEOTIDE SEQUENCE [LARGE SCALE GENOMIC DNA]</scope>
    <source>
        <strain evidence="1 2">13D2W-2</strain>
    </source>
</reference>
<gene>
    <name evidence="1" type="ORF">DW2_10039</name>
</gene>
<dbReference type="AlphaFoldDB" id="A0A085TW00"/>
<dbReference type="STRING" id="1317124.DW2_10039"/>
<evidence type="ECO:0000313" key="2">
    <source>
        <dbReference type="Proteomes" id="UP000028607"/>
    </source>
</evidence>
<proteinExistence type="predicted"/>
<organism evidence="1 2">
    <name type="scientific">Thioclava atlantica</name>
    <dbReference type="NCBI Taxonomy" id="1317124"/>
    <lineage>
        <taxon>Bacteria</taxon>
        <taxon>Pseudomonadati</taxon>
        <taxon>Pseudomonadota</taxon>
        <taxon>Alphaproteobacteria</taxon>
        <taxon>Rhodobacterales</taxon>
        <taxon>Paracoccaceae</taxon>
        <taxon>Thioclava</taxon>
    </lineage>
</organism>
<accession>A0A085TW00</accession>
<dbReference type="EMBL" id="AQRC01000007">
    <property type="protein sequence ID" value="KFE34897.1"/>
    <property type="molecule type" value="Genomic_DNA"/>
</dbReference>
<sequence>MTPQERDREKYHRKLVERAGASDEITGPRLTLNPEKATVIVLPKEGRKLTPQDKEFETWKRKLS</sequence>
<evidence type="ECO:0000313" key="1">
    <source>
        <dbReference type="EMBL" id="KFE34897.1"/>
    </source>
</evidence>
<reference evidence="2" key="1">
    <citation type="submission" date="2013-04" db="EMBL/GenBank/DDBJ databases">
        <title>Thioclava sp. 13D2W-2 Genome Sequencing.</title>
        <authorList>
            <person name="Lai Q."/>
            <person name="Li G."/>
            <person name="Shao Z."/>
        </authorList>
    </citation>
    <scope>NUCLEOTIDE SEQUENCE [LARGE SCALE GENOMIC DNA]</scope>
    <source>
        <strain evidence="2">13D2W-2</strain>
    </source>
</reference>
<dbReference type="Proteomes" id="UP000028607">
    <property type="component" value="Unassembled WGS sequence"/>
</dbReference>
<name>A0A085TW00_9RHOB</name>